<sequence>MKQGDSLWEFFQKYGVNKEKITSLNGLSENSRLVLVKALVIPGSTYVVQTGESLLEGSVMKLHLQR</sequence>
<gene>
    <name evidence="2" type="ORF">GCM10011398_06900</name>
</gene>
<comment type="caution">
    <text evidence="2">The sequence shown here is derived from an EMBL/GenBank/DDBJ whole genome shotgun (WGS) entry which is preliminary data.</text>
</comment>
<dbReference type="SUPFAM" id="SSF54106">
    <property type="entry name" value="LysM domain"/>
    <property type="match status" value="1"/>
</dbReference>
<reference evidence="2" key="2">
    <citation type="submission" date="2020-09" db="EMBL/GenBank/DDBJ databases">
        <authorList>
            <person name="Sun Q."/>
            <person name="Zhou Y."/>
        </authorList>
    </citation>
    <scope>NUCLEOTIDE SEQUENCE</scope>
    <source>
        <strain evidence="2">CGMCC 1.12754</strain>
    </source>
</reference>
<evidence type="ECO:0000313" key="2">
    <source>
        <dbReference type="EMBL" id="GGG65868.1"/>
    </source>
</evidence>
<organism evidence="2 3">
    <name type="scientific">Virgibacillus oceani</name>
    <dbReference type="NCBI Taxonomy" id="1479511"/>
    <lineage>
        <taxon>Bacteria</taxon>
        <taxon>Bacillati</taxon>
        <taxon>Bacillota</taxon>
        <taxon>Bacilli</taxon>
        <taxon>Bacillales</taxon>
        <taxon>Bacillaceae</taxon>
        <taxon>Virgibacillus</taxon>
    </lineage>
</organism>
<evidence type="ECO:0000259" key="1">
    <source>
        <dbReference type="PROSITE" id="PS51782"/>
    </source>
</evidence>
<keyword evidence="3" id="KW-1185">Reference proteome</keyword>
<dbReference type="Gene3D" id="3.10.350.10">
    <property type="entry name" value="LysM domain"/>
    <property type="match status" value="1"/>
</dbReference>
<dbReference type="InterPro" id="IPR036779">
    <property type="entry name" value="LysM_dom_sf"/>
</dbReference>
<accession>A0A917H332</accession>
<dbReference type="Pfam" id="PF01476">
    <property type="entry name" value="LysM"/>
    <property type="match status" value="1"/>
</dbReference>
<dbReference type="RefSeq" id="WP_188453932.1">
    <property type="nucleotide sequence ID" value="NZ_BMFR01000001.1"/>
</dbReference>
<dbReference type="CDD" id="cd00118">
    <property type="entry name" value="LysM"/>
    <property type="match status" value="1"/>
</dbReference>
<dbReference type="AlphaFoldDB" id="A0A917H332"/>
<evidence type="ECO:0000313" key="3">
    <source>
        <dbReference type="Proteomes" id="UP000622860"/>
    </source>
</evidence>
<dbReference type="PROSITE" id="PS51782">
    <property type="entry name" value="LYSM"/>
    <property type="match status" value="1"/>
</dbReference>
<proteinExistence type="predicted"/>
<dbReference type="InterPro" id="IPR018392">
    <property type="entry name" value="LysM"/>
</dbReference>
<name>A0A917H332_9BACI</name>
<dbReference type="Proteomes" id="UP000622860">
    <property type="component" value="Unassembled WGS sequence"/>
</dbReference>
<reference evidence="2" key="1">
    <citation type="journal article" date="2014" name="Int. J. Syst. Evol. Microbiol.">
        <title>Complete genome sequence of Corynebacterium casei LMG S-19264T (=DSM 44701T), isolated from a smear-ripened cheese.</title>
        <authorList>
            <consortium name="US DOE Joint Genome Institute (JGI-PGF)"/>
            <person name="Walter F."/>
            <person name="Albersmeier A."/>
            <person name="Kalinowski J."/>
            <person name="Ruckert C."/>
        </authorList>
    </citation>
    <scope>NUCLEOTIDE SEQUENCE</scope>
    <source>
        <strain evidence="2">CGMCC 1.12754</strain>
    </source>
</reference>
<feature type="domain" description="LysM" evidence="1">
    <location>
        <begin position="1"/>
        <end position="41"/>
    </location>
</feature>
<dbReference type="EMBL" id="BMFR01000001">
    <property type="protein sequence ID" value="GGG65868.1"/>
    <property type="molecule type" value="Genomic_DNA"/>
</dbReference>
<protein>
    <recommendedName>
        <fullName evidence="1">LysM domain-containing protein</fullName>
    </recommendedName>
</protein>